<proteinExistence type="predicted"/>
<dbReference type="PROSITE" id="PS50110">
    <property type="entry name" value="RESPONSE_REGULATORY"/>
    <property type="match status" value="1"/>
</dbReference>
<dbReference type="PANTHER" id="PTHR45566:SF1">
    <property type="entry name" value="HTH-TYPE TRANSCRIPTIONAL REGULATOR YHJB-RELATED"/>
    <property type="match status" value="1"/>
</dbReference>
<dbReference type="Proteomes" id="UP000245461">
    <property type="component" value="Unassembled WGS sequence"/>
</dbReference>
<dbReference type="InterPro" id="IPR036388">
    <property type="entry name" value="WH-like_DNA-bd_sf"/>
</dbReference>
<dbReference type="GO" id="GO:0003677">
    <property type="term" value="F:DNA binding"/>
    <property type="evidence" value="ECO:0007669"/>
    <property type="project" value="UniProtKB-KW"/>
</dbReference>
<evidence type="ECO:0000259" key="4">
    <source>
        <dbReference type="PROSITE" id="PS50043"/>
    </source>
</evidence>
<evidence type="ECO:0000313" key="7">
    <source>
        <dbReference type="Proteomes" id="UP000245461"/>
    </source>
</evidence>
<keyword evidence="1 3" id="KW-0597">Phosphoprotein</keyword>
<accession>A0A317DT99</accession>
<dbReference type="PRINTS" id="PR00038">
    <property type="entry name" value="HTHLUXR"/>
</dbReference>
<dbReference type="PROSITE" id="PS50043">
    <property type="entry name" value="HTH_LUXR_2"/>
    <property type="match status" value="1"/>
</dbReference>
<reference evidence="6 7" key="1">
    <citation type="submission" date="2018-05" db="EMBL/GenBank/DDBJ databases">
        <title>Zavarzinia sp. HR-AS.</title>
        <authorList>
            <person name="Lee Y."/>
            <person name="Jeon C.O."/>
        </authorList>
    </citation>
    <scope>NUCLEOTIDE SEQUENCE [LARGE SCALE GENOMIC DNA]</scope>
    <source>
        <strain evidence="6 7">HR-AS</strain>
    </source>
</reference>
<comment type="caution">
    <text evidence="6">The sequence shown here is derived from an EMBL/GenBank/DDBJ whole genome shotgun (WGS) entry which is preliminary data.</text>
</comment>
<dbReference type="Pfam" id="PF00072">
    <property type="entry name" value="Response_reg"/>
    <property type="match status" value="1"/>
</dbReference>
<evidence type="ECO:0000256" key="2">
    <source>
        <dbReference type="ARBA" id="ARBA00023125"/>
    </source>
</evidence>
<name>A0A317DT99_9PROT</name>
<dbReference type="InterPro" id="IPR058245">
    <property type="entry name" value="NreC/VraR/RcsB-like_REC"/>
</dbReference>
<organism evidence="6 7">
    <name type="scientific">Zavarzinia aquatilis</name>
    <dbReference type="NCBI Taxonomy" id="2211142"/>
    <lineage>
        <taxon>Bacteria</taxon>
        <taxon>Pseudomonadati</taxon>
        <taxon>Pseudomonadota</taxon>
        <taxon>Alphaproteobacteria</taxon>
        <taxon>Rhodospirillales</taxon>
        <taxon>Zavarziniaceae</taxon>
        <taxon>Zavarzinia</taxon>
    </lineage>
</organism>
<dbReference type="SUPFAM" id="SSF46894">
    <property type="entry name" value="C-terminal effector domain of the bipartite response regulators"/>
    <property type="match status" value="1"/>
</dbReference>
<dbReference type="SMART" id="SM00421">
    <property type="entry name" value="HTH_LUXR"/>
    <property type="match status" value="1"/>
</dbReference>
<dbReference type="InterPro" id="IPR016032">
    <property type="entry name" value="Sig_transdc_resp-reg_C-effctor"/>
</dbReference>
<dbReference type="InterPro" id="IPR011006">
    <property type="entry name" value="CheY-like_superfamily"/>
</dbReference>
<dbReference type="OrthoDB" id="9805444at2"/>
<dbReference type="PROSITE" id="PS00622">
    <property type="entry name" value="HTH_LUXR_1"/>
    <property type="match status" value="1"/>
</dbReference>
<sequence length="220" mass="23343">MDGTESGWTVVIADDHPLVRDAMRHALMQSLNDVQVVDASSLDEAKAAVDRLGAVDLVILDLNMPGMDGFTGLAAMRAAHPLVPVAMVSATNDETVMRRAIEFGAAGFIPKSAPLETIAEAIGQILDGQVWLPIPRNAPSSGTGTSRQDIASRLGELTPQQLKVLSMMSQGLLNKQIAFELGVGEATVKAHVTAILKKLGVHSRTQAVISARLLDFKTVD</sequence>
<dbReference type="GO" id="GO:0000160">
    <property type="term" value="P:phosphorelay signal transduction system"/>
    <property type="evidence" value="ECO:0007669"/>
    <property type="project" value="InterPro"/>
</dbReference>
<dbReference type="AlphaFoldDB" id="A0A317DT99"/>
<dbReference type="GO" id="GO:0006355">
    <property type="term" value="P:regulation of DNA-templated transcription"/>
    <property type="evidence" value="ECO:0007669"/>
    <property type="project" value="InterPro"/>
</dbReference>
<feature type="domain" description="HTH luxR-type" evidence="4">
    <location>
        <begin position="150"/>
        <end position="215"/>
    </location>
</feature>
<dbReference type="CDD" id="cd06170">
    <property type="entry name" value="LuxR_C_like"/>
    <property type="match status" value="1"/>
</dbReference>
<feature type="modified residue" description="4-aspartylphosphate" evidence="3">
    <location>
        <position position="61"/>
    </location>
</feature>
<dbReference type="RefSeq" id="WP_109908042.1">
    <property type="nucleotide sequence ID" value="NZ_QGLE01000020.1"/>
</dbReference>
<dbReference type="PANTHER" id="PTHR45566">
    <property type="entry name" value="HTH-TYPE TRANSCRIPTIONAL REGULATOR YHJB-RELATED"/>
    <property type="match status" value="1"/>
</dbReference>
<evidence type="ECO:0000313" key="6">
    <source>
        <dbReference type="EMBL" id="PWR17899.1"/>
    </source>
</evidence>
<dbReference type="SMART" id="SM00448">
    <property type="entry name" value="REC"/>
    <property type="match status" value="1"/>
</dbReference>
<dbReference type="Gene3D" id="1.10.10.10">
    <property type="entry name" value="Winged helix-like DNA-binding domain superfamily/Winged helix DNA-binding domain"/>
    <property type="match status" value="1"/>
</dbReference>
<keyword evidence="7" id="KW-1185">Reference proteome</keyword>
<dbReference type="SUPFAM" id="SSF52172">
    <property type="entry name" value="CheY-like"/>
    <property type="match status" value="1"/>
</dbReference>
<dbReference type="CDD" id="cd17535">
    <property type="entry name" value="REC_NarL-like"/>
    <property type="match status" value="1"/>
</dbReference>
<evidence type="ECO:0000256" key="1">
    <source>
        <dbReference type="ARBA" id="ARBA00022553"/>
    </source>
</evidence>
<dbReference type="Pfam" id="PF00196">
    <property type="entry name" value="GerE"/>
    <property type="match status" value="1"/>
</dbReference>
<dbReference type="InterPro" id="IPR051015">
    <property type="entry name" value="EvgA-like"/>
</dbReference>
<dbReference type="InterPro" id="IPR001789">
    <property type="entry name" value="Sig_transdc_resp-reg_receiver"/>
</dbReference>
<protein>
    <submittedName>
        <fullName evidence="6">DNA-binding response regulator</fullName>
    </submittedName>
</protein>
<gene>
    <name evidence="6" type="ORF">DKG74_20480</name>
</gene>
<dbReference type="EMBL" id="QGLE01000020">
    <property type="protein sequence ID" value="PWR17899.1"/>
    <property type="molecule type" value="Genomic_DNA"/>
</dbReference>
<feature type="domain" description="Response regulatory" evidence="5">
    <location>
        <begin position="9"/>
        <end position="126"/>
    </location>
</feature>
<dbReference type="Gene3D" id="3.40.50.2300">
    <property type="match status" value="1"/>
</dbReference>
<dbReference type="InterPro" id="IPR000792">
    <property type="entry name" value="Tscrpt_reg_LuxR_C"/>
</dbReference>
<keyword evidence="2 6" id="KW-0238">DNA-binding</keyword>
<evidence type="ECO:0000256" key="3">
    <source>
        <dbReference type="PROSITE-ProRule" id="PRU00169"/>
    </source>
</evidence>
<evidence type="ECO:0000259" key="5">
    <source>
        <dbReference type="PROSITE" id="PS50110"/>
    </source>
</evidence>